<dbReference type="InterPro" id="IPR001940">
    <property type="entry name" value="Peptidase_S1C"/>
</dbReference>
<evidence type="ECO:0000313" key="4">
    <source>
        <dbReference type="EMBL" id="GAP03122.1"/>
    </source>
</evidence>
<organism evidence="4 5">
    <name type="scientific">Fructobacillus pseudoficulneus</name>
    <dbReference type="NCBI Taxonomy" id="220714"/>
    <lineage>
        <taxon>Bacteria</taxon>
        <taxon>Bacillati</taxon>
        <taxon>Bacillota</taxon>
        <taxon>Bacilli</taxon>
        <taxon>Lactobacillales</taxon>
        <taxon>Lactobacillaceae</taxon>
        <taxon>Fructobacillus</taxon>
    </lineage>
</organism>
<evidence type="ECO:0000313" key="5">
    <source>
        <dbReference type="Proteomes" id="UP000061227"/>
    </source>
</evidence>
<dbReference type="PANTHER" id="PTHR43343:SF3">
    <property type="entry name" value="PROTEASE DO-LIKE 8, CHLOROPLASTIC"/>
    <property type="match status" value="1"/>
</dbReference>
<evidence type="ECO:0000256" key="2">
    <source>
        <dbReference type="ARBA" id="ARBA00022801"/>
    </source>
</evidence>
<evidence type="ECO:0000256" key="3">
    <source>
        <dbReference type="ARBA" id="ARBA00022825"/>
    </source>
</evidence>
<dbReference type="OrthoDB" id="9758917at2"/>
<sequence length="289" mass="29796">MPKRIPKKIHAITLMMLVACLFGAALVFAGSMPNSWYQTKLAQATHTNAAGTATVAATAYQSSDQAISAYNKVKDAVVTVQNLQKSASLSDGASAFDDQSKDKQQDQYQKASQGSGVVVKISNNTADIVTNYHVIEGSAAIQVVDADGKKTEATVIKTDNAKDLALIRVKSSAFKQVAKLGNSSNLKSGQTILALGSPLGAAYASTMTKGIVSAPNRTLSISQTNNQNVQVIQTDAAINPGNSGGALIDLSGEVVGISSAKISAGASDTTNIEGMGFGIPANTVAAFIK</sequence>
<dbReference type="EMBL" id="DF968066">
    <property type="protein sequence ID" value="GAP03122.1"/>
    <property type="molecule type" value="Genomic_DNA"/>
</dbReference>
<proteinExistence type="predicted"/>
<dbReference type="Proteomes" id="UP000061227">
    <property type="component" value="Unassembled WGS sequence"/>
</dbReference>
<dbReference type="PANTHER" id="PTHR43343">
    <property type="entry name" value="PEPTIDASE S12"/>
    <property type="match status" value="1"/>
</dbReference>
<dbReference type="GO" id="GO:0004252">
    <property type="term" value="F:serine-type endopeptidase activity"/>
    <property type="evidence" value="ECO:0007669"/>
    <property type="project" value="InterPro"/>
</dbReference>
<dbReference type="AlphaFoldDB" id="A0A3F3GYQ0"/>
<keyword evidence="3" id="KW-0720">Serine protease</keyword>
<keyword evidence="2" id="KW-0378">Hydrolase</keyword>
<dbReference type="GO" id="GO:0006508">
    <property type="term" value="P:proteolysis"/>
    <property type="evidence" value="ECO:0007669"/>
    <property type="project" value="UniProtKB-KW"/>
</dbReference>
<dbReference type="STRING" id="220714.SAMN05660469_0831"/>
<dbReference type="Pfam" id="PF13365">
    <property type="entry name" value="Trypsin_2"/>
    <property type="match status" value="1"/>
</dbReference>
<gene>
    <name evidence="4" type="ORF">FPFC_041150</name>
</gene>
<dbReference type="Gene3D" id="2.40.10.120">
    <property type="match status" value="1"/>
</dbReference>
<keyword evidence="5" id="KW-1185">Reference proteome</keyword>
<protein>
    <submittedName>
        <fullName evidence="4">Trypsin-like serine protease with PDZ domain</fullName>
    </submittedName>
</protein>
<dbReference type="InterPro" id="IPR051201">
    <property type="entry name" value="Chloro_Bact_Ser_Proteases"/>
</dbReference>
<dbReference type="SUPFAM" id="SSF50494">
    <property type="entry name" value="Trypsin-like serine proteases"/>
    <property type="match status" value="1"/>
</dbReference>
<name>A0A3F3GYQ0_9LACO</name>
<dbReference type="PROSITE" id="PS51257">
    <property type="entry name" value="PROKAR_LIPOPROTEIN"/>
    <property type="match status" value="1"/>
</dbReference>
<accession>A0A3F3GYQ0</accession>
<reference evidence="4 5" key="1">
    <citation type="journal article" date="2015" name="BMC Genomics">
        <title>Comparative genomics of Fructobacillus spp. and Leuconostoc spp. reveals niche-specific evolution of Fructobacillus spp.</title>
        <authorList>
            <person name="Endo A."/>
            <person name="Tanizawa Y."/>
            <person name="Tanaka N."/>
            <person name="Maeno S."/>
            <person name="Kumar H."/>
            <person name="Shiwa Y."/>
            <person name="Okada S."/>
            <person name="Yoshikawa H."/>
            <person name="Dicks L."/>
            <person name="Nakagawa J."/>
            <person name="Arita M."/>
        </authorList>
    </citation>
    <scope>NUCLEOTIDE SEQUENCE [LARGE SCALE GENOMIC DNA]</scope>
    <source>
        <strain evidence="4 5">DSM 15468</strain>
    </source>
</reference>
<dbReference type="InterPro" id="IPR009003">
    <property type="entry name" value="Peptidase_S1_PA"/>
</dbReference>
<evidence type="ECO:0000256" key="1">
    <source>
        <dbReference type="ARBA" id="ARBA00022670"/>
    </source>
</evidence>
<keyword evidence="1 4" id="KW-0645">Protease</keyword>
<dbReference type="RefSeq" id="WP_059378460.1">
    <property type="nucleotide sequence ID" value="NZ_DF968066.1"/>
</dbReference>
<dbReference type="PRINTS" id="PR00834">
    <property type="entry name" value="PROTEASES2C"/>
</dbReference>